<geneLocation type="plasmid" evidence="4 6">
    <name>unnamed1</name>
</geneLocation>
<dbReference type="EMBL" id="CP030074">
    <property type="protein sequence ID" value="AWW43679.1"/>
    <property type="molecule type" value="Genomic_DNA"/>
</dbReference>
<keyword evidence="6" id="KW-1185">Reference proteome</keyword>
<evidence type="ECO:0000313" key="2">
    <source>
        <dbReference type="EMBL" id="AWW42146.1"/>
    </source>
</evidence>
<keyword evidence="1" id="KW-0812">Transmembrane</keyword>
<keyword evidence="4" id="KW-0614">Plasmid</keyword>
<evidence type="ECO:0000313" key="5">
    <source>
        <dbReference type="EMBL" id="AWW43679.1"/>
    </source>
</evidence>
<dbReference type="KEGG" id="scad:DN051_40745"/>
<keyword evidence="1" id="KW-0472">Membrane</keyword>
<evidence type="ECO:0000313" key="6">
    <source>
        <dbReference type="Proteomes" id="UP000249616"/>
    </source>
</evidence>
<dbReference type="Proteomes" id="UP000249616">
    <property type="component" value="Plasmid unnamed1"/>
</dbReference>
<reference evidence="3 6" key="3">
    <citation type="journal article" date="2019" name="Int. J. Syst. Evol. Microbiol.">
        <title>Streptomyces cadmiisoli sp. nov., a novel actinomycete isolated from cadmium-contaminated soil.</title>
        <authorList>
            <person name="Li K."/>
            <person name="Tang X."/>
            <person name="Zhao J."/>
            <person name="Guo Y."/>
            <person name="Tang Y."/>
            <person name="Gao J."/>
        </authorList>
    </citation>
    <scope>NUCLEOTIDE SEQUENCE [LARGE SCALE GENOMIC DNA]</scope>
    <source>
        <strain evidence="3 6">ZFG47</strain>
    </source>
</reference>
<dbReference type="EMBL" id="CP030073">
    <property type="protein sequence ID" value="AWW42995.1"/>
    <property type="molecule type" value="Genomic_DNA"/>
</dbReference>
<dbReference type="EMBL" id="CP030074">
    <property type="protein sequence ID" value="AWW43594.1"/>
    <property type="molecule type" value="Genomic_DNA"/>
</dbReference>
<feature type="transmembrane region" description="Helical" evidence="1">
    <location>
        <begin position="6"/>
        <end position="24"/>
    </location>
</feature>
<reference evidence="4" key="1">
    <citation type="submission" date="2018-06" db="EMBL/GenBank/DDBJ databases">
        <authorList>
            <person name="Zhirakovskaya E."/>
        </authorList>
    </citation>
    <scope>NUCLEOTIDE SEQUENCE [LARGE SCALE GENOMIC DNA]</scope>
    <source>
        <strain evidence="4">ZFG47</strain>
        <plasmid evidence="4">unnamed1</plasmid>
    </source>
</reference>
<evidence type="ECO:0000256" key="1">
    <source>
        <dbReference type="SAM" id="Phobius"/>
    </source>
</evidence>
<reference evidence="6" key="2">
    <citation type="submission" date="2018-06" db="EMBL/GenBank/DDBJ databases">
        <authorList>
            <person name="Li K."/>
        </authorList>
    </citation>
    <scope>NUCLEOTIDE SEQUENCE [LARGE SCALE GENOMIC DNA]</scope>
    <source>
        <strain evidence="6">ZFG47</strain>
        <plasmid evidence="6">unnamed1</plasmid>
    </source>
</reference>
<sequence>MTWLEWTGAGGISIPLLFLAYHALRRTKSAMEMCLTVYLHVRTEREQRATMIAMAAALPEGGAAARFEEGQPAWLFYKHSEPDQRAITSQEAA</sequence>
<organism evidence="3 6">
    <name type="scientific">Streptomyces cadmiisoli</name>
    <dbReference type="NCBI Taxonomy" id="2184053"/>
    <lineage>
        <taxon>Bacteria</taxon>
        <taxon>Bacillati</taxon>
        <taxon>Actinomycetota</taxon>
        <taxon>Actinomycetes</taxon>
        <taxon>Kitasatosporales</taxon>
        <taxon>Streptomycetaceae</taxon>
        <taxon>Streptomyces</taxon>
        <taxon>Streptomyces aurantiacus group</taxon>
    </lineage>
</organism>
<evidence type="ECO:0000313" key="3">
    <source>
        <dbReference type="EMBL" id="AWW42995.1"/>
    </source>
</evidence>
<name>A0A2Z4JD01_9ACTN</name>
<dbReference type="KEGG" id="scad:DN051_40830"/>
<keyword evidence="1" id="KW-1133">Transmembrane helix</keyword>
<dbReference type="KEGG" id="scad:DN051_00065"/>
<dbReference type="EMBL" id="CP030073">
    <property type="protein sequence ID" value="AWW42146.1"/>
    <property type="molecule type" value="Genomic_DNA"/>
</dbReference>
<gene>
    <name evidence="2" type="ORF">DN051_00065</name>
    <name evidence="3" type="ORF">DN051_40745</name>
    <name evidence="4" type="ORF">DN051_40830</name>
    <name evidence="5" type="ORF">DN051_44645</name>
</gene>
<evidence type="ECO:0000313" key="4">
    <source>
        <dbReference type="EMBL" id="AWW43594.1"/>
    </source>
</evidence>
<accession>A0A2Z4JD01</accession>
<dbReference type="AlphaFoldDB" id="A0A2Z4JD01"/>
<dbReference type="KEGG" id="scad:DN051_44645"/>
<protein>
    <submittedName>
        <fullName evidence="3">Uncharacterized protein</fullName>
    </submittedName>
</protein>
<dbReference type="Proteomes" id="UP000249616">
    <property type="component" value="Chromosome"/>
</dbReference>
<proteinExistence type="predicted"/>